<evidence type="ECO:0000313" key="5">
    <source>
        <dbReference type="Proteomes" id="UP000254603"/>
    </source>
</evidence>
<keyword evidence="6" id="KW-1185">Reference proteome</keyword>
<feature type="transmembrane region" description="Helical" evidence="1">
    <location>
        <begin position="44"/>
        <end position="65"/>
    </location>
</feature>
<feature type="transmembrane region" description="Helical" evidence="1">
    <location>
        <begin position="19"/>
        <end position="37"/>
    </location>
</feature>
<name>A0A378XDT7_9BURK</name>
<feature type="transmembrane region" description="Helical" evidence="1">
    <location>
        <begin position="85"/>
        <end position="109"/>
    </location>
</feature>
<feature type="domain" description="DUF1468" evidence="2">
    <location>
        <begin position="21"/>
        <end position="147"/>
    </location>
</feature>
<accession>A0A378XDT7</accession>
<evidence type="ECO:0000259" key="2">
    <source>
        <dbReference type="Pfam" id="PF07331"/>
    </source>
</evidence>
<dbReference type="EMBL" id="CP065725">
    <property type="protein sequence ID" value="QPT40337.1"/>
    <property type="molecule type" value="Genomic_DNA"/>
</dbReference>
<reference evidence="3 6" key="2">
    <citation type="submission" date="2020-12" db="EMBL/GenBank/DDBJ databases">
        <title>FDA dAtabase for Regulatory Grade micrObial Sequences (FDA-ARGOS): Supporting development and validation of Infectious Disease Dx tests.</title>
        <authorList>
            <person name="Sproer C."/>
            <person name="Gronow S."/>
            <person name="Severitt S."/>
            <person name="Schroder I."/>
            <person name="Tallon L."/>
            <person name="Sadzewicz L."/>
            <person name="Zhao X."/>
            <person name="Boylan J."/>
            <person name="Ott S."/>
            <person name="Bowen H."/>
            <person name="Vavikolanu K."/>
            <person name="Mehta A."/>
            <person name="Aluvathingal J."/>
            <person name="Nadendla S."/>
            <person name="Lowell S."/>
            <person name="Myers T."/>
            <person name="Yan Y."/>
            <person name="Sichtig H."/>
        </authorList>
    </citation>
    <scope>NUCLEOTIDE SEQUENCE [LARGE SCALE GENOMIC DNA]</scope>
    <source>
        <strain evidence="3 6">FDAARGOS_872</strain>
    </source>
</reference>
<dbReference type="Proteomes" id="UP000594903">
    <property type="component" value="Chromosome"/>
</dbReference>
<dbReference type="InterPro" id="IPR009936">
    <property type="entry name" value="DUF1468"/>
</dbReference>
<protein>
    <submittedName>
        <fullName evidence="3 4">Tripartite tricarboxylate transporter TctB family</fullName>
    </submittedName>
</protein>
<evidence type="ECO:0000313" key="6">
    <source>
        <dbReference type="Proteomes" id="UP000594903"/>
    </source>
</evidence>
<dbReference type="AlphaFoldDB" id="A0A378XDT7"/>
<dbReference type="Proteomes" id="UP000254603">
    <property type="component" value="Unassembled WGS sequence"/>
</dbReference>
<keyword evidence="1" id="KW-0812">Transmembrane</keyword>
<dbReference type="Pfam" id="PF07331">
    <property type="entry name" value="TctB"/>
    <property type="match status" value="1"/>
</dbReference>
<feature type="transmembrane region" description="Helical" evidence="1">
    <location>
        <begin position="121"/>
        <end position="142"/>
    </location>
</feature>
<sequence length="155" mass="16864">MAVDKEIESQKFVSLRERLIVTVIVGLFGAVVFWEGTRQVEDSAIYPLVVGAAIMVLSLFSILGIRIKPLLFTDEAPLKTGFLGLVLVGVFIALSASIGFLTASLLFLPAMAYLGGERRKLAILLGTIVFIIGAYLVFNLMFSHPFPAELIFGEL</sequence>
<proteinExistence type="predicted"/>
<reference evidence="4 5" key="1">
    <citation type="submission" date="2018-06" db="EMBL/GenBank/DDBJ databases">
        <authorList>
            <consortium name="Pathogen Informatics"/>
            <person name="Doyle S."/>
        </authorList>
    </citation>
    <scope>NUCLEOTIDE SEQUENCE [LARGE SCALE GENOMIC DNA]</scope>
    <source>
        <strain evidence="4 5">NCTC11997</strain>
    </source>
</reference>
<gene>
    <name evidence="3" type="ORF">I6G29_01550</name>
    <name evidence="4" type="ORF">NCTC11997_00357</name>
</gene>
<dbReference type="EMBL" id="UGSB01000001">
    <property type="protein sequence ID" value="SUA50751.1"/>
    <property type="molecule type" value="Genomic_DNA"/>
</dbReference>
<keyword evidence="1" id="KW-0472">Membrane</keyword>
<organism evidence="4 5">
    <name type="scientific">Oligella ureolytica</name>
    <dbReference type="NCBI Taxonomy" id="90244"/>
    <lineage>
        <taxon>Bacteria</taxon>
        <taxon>Pseudomonadati</taxon>
        <taxon>Pseudomonadota</taxon>
        <taxon>Betaproteobacteria</taxon>
        <taxon>Burkholderiales</taxon>
        <taxon>Alcaligenaceae</taxon>
        <taxon>Oligella</taxon>
    </lineage>
</organism>
<evidence type="ECO:0000313" key="3">
    <source>
        <dbReference type="EMBL" id="QPT40337.1"/>
    </source>
</evidence>
<dbReference type="OrthoDB" id="7874319at2"/>
<evidence type="ECO:0000313" key="4">
    <source>
        <dbReference type="EMBL" id="SUA50751.1"/>
    </source>
</evidence>
<dbReference type="RefSeq" id="WP_018574631.1">
    <property type="nucleotide sequence ID" value="NZ_CP065725.1"/>
</dbReference>
<keyword evidence="1" id="KW-1133">Transmembrane helix</keyword>
<dbReference type="STRING" id="1122619.GCA_000373745_01441"/>
<evidence type="ECO:0000256" key="1">
    <source>
        <dbReference type="SAM" id="Phobius"/>
    </source>
</evidence>